<evidence type="ECO:0000313" key="2">
    <source>
        <dbReference type="Proteomes" id="UP000054632"/>
    </source>
</evidence>
<evidence type="ECO:0000313" key="1">
    <source>
        <dbReference type="EMBL" id="KRY70526.1"/>
    </source>
</evidence>
<name>A0A0V1E9J6_TRIPS</name>
<gene>
    <name evidence="1" type="ORF">T4A_5600</name>
</gene>
<dbReference type="EMBL" id="JYDR01000072">
    <property type="protein sequence ID" value="KRY70526.1"/>
    <property type="molecule type" value="Genomic_DNA"/>
</dbReference>
<reference evidence="1 2" key="1">
    <citation type="submission" date="2015-01" db="EMBL/GenBank/DDBJ databases">
        <title>Evolution of Trichinella species and genotypes.</title>
        <authorList>
            <person name="Korhonen P.K."/>
            <person name="Edoardo P."/>
            <person name="Giuseppe L.R."/>
            <person name="Gasser R.B."/>
        </authorList>
    </citation>
    <scope>NUCLEOTIDE SEQUENCE [LARGE SCALE GENOMIC DNA]</scope>
    <source>
        <strain evidence="1">ISS13</strain>
    </source>
</reference>
<dbReference type="Proteomes" id="UP000054632">
    <property type="component" value="Unassembled WGS sequence"/>
</dbReference>
<comment type="caution">
    <text evidence="1">The sequence shown here is derived from an EMBL/GenBank/DDBJ whole genome shotgun (WGS) entry which is preliminary data.</text>
</comment>
<proteinExistence type="predicted"/>
<protein>
    <submittedName>
        <fullName evidence="1">Uncharacterized protein</fullName>
    </submittedName>
</protein>
<dbReference type="AlphaFoldDB" id="A0A0V1E9J6"/>
<accession>A0A0V1E9J6</accession>
<organism evidence="1 2">
    <name type="scientific">Trichinella pseudospiralis</name>
    <name type="common">Parasitic roundworm</name>
    <dbReference type="NCBI Taxonomy" id="6337"/>
    <lineage>
        <taxon>Eukaryota</taxon>
        <taxon>Metazoa</taxon>
        <taxon>Ecdysozoa</taxon>
        <taxon>Nematoda</taxon>
        <taxon>Enoplea</taxon>
        <taxon>Dorylaimia</taxon>
        <taxon>Trichinellida</taxon>
        <taxon>Trichinellidae</taxon>
        <taxon>Trichinella</taxon>
    </lineage>
</organism>
<sequence>MAMSSTTFHDFMFSHTKQAFLVNTVDSQALTPIFMRSNLFQSYLNRKMDDIYLRGTEWYSLNAEILQSALI</sequence>